<dbReference type="PANTHER" id="PTHR43214:SF24">
    <property type="entry name" value="TRANSCRIPTIONAL REGULATORY PROTEIN NARL-RELATED"/>
    <property type="match status" value="1"/>
</dbReference>
<evidence type="ECO:0000313" key="8">
    <source>
        <dbReference type="EMBL" id="ERK54636.1"/>
    </source>
</evidence>
<dbReference type="GO" id="GO:0003677">
    <property type="term" value="F:DNA binding"/>
    <property type="evidence" value="ECO:0007669"/>
    <property type="project" value="UniProtKB-KW"/>
</dbReference>
<evidence type="ECO:0000259" key="7">
    <source>
        <dbReference type="PROSITE" id="PS50110"/>
    </source>
</evidence>
<dbReference type="RefSeq" id="WP_021797855.1">
    <property type="nucleotide sequence ID" value="NZ_ACVN02000209.1"/>
</dbReference>
<sequence>MTAASGPVRIVLADDHAMLRQGVRLMLDNDPRLEVVAECEDGARAVQAVQTHRADLALLDVSMPGLSGFEASRMISAASPRTRVLLMSINQSDPYLFEALRVGASGFVHKSVSGEDLAEACLAAFRDEPVLFTGTIRTLLKQHLINGDHAILTERERDVLALIAEGWSGRQISEELFLSEKTVERHRSRILTKLGLTNRVELTRYAIRVGLIDP</sequence>
<dbReference type="Pfam" id="PF00072">
    <property type="entry name" value="Response_reg"/>
    <property type="match status" value="1"/>
</dbReference>
<dbReference type="InterPro" id="IPR058245">
    <property type="entry name" value="NreC/VraR/RcsB-like_REC"/>
</dbReference>
<dbReference type="PANTHER" id="PTHR43214">
    <property type="entry name" value="TWO-COMPONENT RESPONSE REGULATOR"/>
    <property type="match status" value="1"/>
</dbReference>
<dbReference type="CDD" id="cd17535">
    <property type="entry name" value="REC_NarL-like"/>
    <property type="match status" value="1"/>
</dbReference>
<dbReference type="OrthoDB" id="9808843at2"/>
<dbReference type="InterPro" id="IPR001789">
    <property type="entry name" value="Sig_transdc_resp-reg_receiver"/>
</dbReference>
<dbReference type="SUPFAM" id="SSF52172">
    <property type="entry name" value="CheY-like"/>
    <property type="match status" value="1"/>
</dbReference>
<name>U2QDY4_9ACTN</name>
<dbReference type="InterPro" id="IPR011006">
    <property type="entry name" value="CheY-like_superfamily"/>
</dbReference>
<organism evidence="8 9">
    <name type="scientific">Propionibacterium acidifaciens F0233</name>
    <dbReference type="NCBI Taxonomy" id="553198"/>
    <lineage>
        <taxon>Bacteria</taxon>
        <taxon>Bacillati</taxon>
        <taxon>Actinomycetota</taxon>
        <taxon>Actinomycetes</taxon>
        <taxon>Propionibacteriales</taxon>
        <taxon>Propionibacteriaceae</taxon>
        <taxon>Propionibacterium</taxon>
    </lineage>
</organism>
<dbReference type="Proteomes" id="UP000017052">
    <property type="component" value="Unassembled WGS sequence"/>
</dbReference>
<dbReference type="SUPFAM" id="SSF46894">
    <property type="entry name" value="C-terminal effector domain of the bipartite response regulators"/>
    <property type="match status" value="1"/>
</dbReference>
<dbReference type="Pfam" id="PF00196">
    <property type="entry name" value="GerE"/>
    <property type="match status" value="1"/>
</dbReference>
<keyword evidence="4" id="KW-0804">Transcription</keyword>
<accession>U2QDY4</accession>
<keyword evidence="2" id="KW-0805">Transcription regulation</keyword>
<dbReference type="InterPro" id="IPR039420">
    <property type="entry name" value="WalR-like"/>
</dbReference>
<proteinExistence type="predicted"/>
<dbReference type="InterPro" id="IPR000792">
    <property type="entry name" value="Tscrpt_reg_LuxR_C"/>
</dbReference>
<dbReference type="GeneID" id="95359398"/>
<evidence type="ECO:0000256" key="2">
    <source>
        <dbReference type="ARBA" id="ARBA00023015"/>
    </source>
</evidence>
<evidence type="ECO:0000256" key="5">
    <source>
        <dbReference type="PROSITE-ProRule" id="PRU00169"/>
    </source>
</evidence>
<feature type="domain" description="HTH luxR-type" evidence="6">
    <location>
        <begin position="145"/>
        <end position="210"/>
    </location>
</feature>
<dbReference type="GO" id="GO:0006355">
    <property type="term" value="P:regulation of DNA-templated transcription"/>
    <property type="evidence" value="ECO:0007669"/>
    <property type="project" value="InterPro"/>
</dbReference>
<reference evidence="8" key="1">
    <citation type="submission" date="2013-08" db="EMBL/GenBank/DDBJ databases">
        <authorList>
            <person name="Durkin A.S."/>
            <person name="Haft D.R."/>
            <person name="McCorrison J."/>
            <person name="Torralba M."/>
            <person name="Gillis M."/>
            <person name="Haft D.H."/>
            <person name="Methe B."/>
            <person name="Sutton G."/>
            <person name="Nelson K.E."/>
        </authorList>
    </citation>
    <scope>NUCLEOTIDE SEQUENCE [LARGE SCALE GENOMIC DNA]</scope>
    <source>
        <strain evidence="8">F0233</strain>
    </source>
</reference>
<dbReference type="PROSITE" id="PS50110">
    <property type="entry name" value="RESPONSE_REGULATORY"/>
    <property type="match status" value="1"/>
</dbReference>
<dbReference type="AlphaFoldDB" id="U2QDY4"/>
<dbReference type="PRINTS" id="PR00038">
    <property type="entry name" value="HTHLUXR"/>
</dbReference>
<dbReference type="Gene3D" id="3.40.50.2300">
    <property type="match status" value="1"/>
</dbReference>
<feature type="modified residue" description="4-aspartylphosphate" evidence="5">
    <location>
        <position position="60"/>
    </location>
</feature>
<keyword evidence="9" id="KW-1185">Reference proteome</keyword>
<feature type="domain" description="Response regulatory" evidence="7">
    <location>
        <begin position="9"/>
        <end position="125"/>
    </location>
</feature>
<protein>
    <submittedName>
        <fullName evidence="8">Oxygen regulatory protein NreC</fullName>
    </submittedName>
</protein>
<evidence type="ECO:0000313" key="9">
    <source>
        <dbReference type="Proteomes" id="UP000017052"/>
    </source>
</evidence>
<dbReference type="InterPro" id="IPR016032">
    <property type="entry name" value="Sig_transdc_resp-reg_C-effctor"/>
</dbReference>
<keyword evidence="1 5" id="KW-0597">Phosphoprotein</keyword>
<dbReference type="CDD" id="cd06170">
    <property type="entry name" value="LuxR_C_like"/>
    <property type="match status" value="1"/>
</dbReference>
<keyword evidence="3" id="KW-0238">DNA-binding</keyword>
<dbReference type="GO" id="GO:0000160">
    <property type="term" value="P:phosphorelay signal transduction system"/>
    <property type="evidence" value="ECO:0007669"/>
    <property type="project" value="InterPro"/>
</dbReference>
<dbReference type="SMART" id="SM00421">
    <property type="entry name" value="HTH_LUXR"/>
    <property type="match status" value="1"/>
</dbReference>
<evidence type="ECO:0000256" key="3">
    <source>
        <dbReference type="ARBA" id="ARBA00023125"/>
    </source>
</evidence>
<comment type="caution">
    <text evidence="8">The sequence shown here is derived from an EMBL/GenBank/DDBJ whole genome shotgun (WGS) entry which is preliminary data.</text>
</comment>
<evidence type="ECO:0000259" key="6">
    <source>
        <dbReference type="PROSITE" id="PS50043"/>
    </source>
</evidence>
<evidence type="ECO:0000256" key="1">
    <source>
        <dbReference type="ARBA" id="ARBA00022553"/>
    </source>
</evidence>
<dbReference type="SMART" id="SM00448">
    <property type="entry name" value="REC"/>
    <property type="match status" value="1"/>
</dbReference>
<dbReference type="EMBL" id="ACVN02000209">
    <property type="protein sequence ID" value="ERK54636.1"/>
    <property type="molecule type" value="Genomic_DNA"/>
</dbReference>
<dbReference type="PROSITE" id="PS50043">
    <property type="entry name" value="HTH_LUXR_2"/>
    <property type="match status" value="1"/>
</dbReference>
<gene>
    <name evidence="8" type="ORF">HMPREF0682_2698</name>
</gene>
<evidence type="ECO:0000256" key="4">
    <source>
        <dbReference type="ARBA" id="ARBA00023163"/>
    </source>
</evidence>